<accession>A0A7S4P4W8</accession>
<evidence type="ECO:0000313" key="1">
    <source>
        <dbReference type="EMBL" id="CAE2323560.1"/>
    </source>
</evidence>
<gene>
    <name evidence="1" type="ORF">NAES01612_LOCUS19015</name>
</gene>
<proteinExistence type="predicted"/>
<protein>
    <submittedName>
        <fullName evidence="1">Uncharacterized protein</fullName>
    </submittedName>
</protein>
<dbReference type="AlphaFoldDB" id="A0A7S4P4W8"/>
<name>A0A7S4P4W8_9EUKA</name>
<sequence length="310" mass="35711">MGDFVLVSRVKQKGIAFLKDKKEKFGPLQVLPPVSPHKYPHSSPYRVKFSPLSVRIDMISANFNVCDFLGLLGEEAGEGKRKGYRVWVENLVKEVREEEPWLLDERDVERFISLFVGAKQLRQTMIGEAFRGSLNKIVALINNTALHNFLSSPLFVSSLSPFLSLDCVNNDEVVFTPNMDKFENEEEVIRVLSPKLVEIQNFYENLMLEMKEGKKQRMCPVRVELFSLKKIETTFHSHPGLLEGNFGFVDEVLWSSEENNKKHKKKLVNVPPGLSLLFFKHVEGLELEEKDYYFEHDGMICKIVDNPFPE</sequence>
<dbReference type="EMBL" id="HBKR01029084">
    <property type="protein sequence ID" value="CAE2323560.1"/>
    <property type="molecule type" value="Transcribed_RNA"/>
</dbReference>
<organism evidence="1">
    <name type="scientific">Paramoeba aestuarina</name>
    <dbReference type="NCBI Taxonomy" id="180227"/>
    <lineage>
        <taxon>Eukaryota</taxon>
        <taxon>Amoebozoa</taxon>
        <taxon>Discosea</taxon>
        <taxon>Flabellinia</taxon>
        <taxon>Dactylopodida</taxon>
        <taxon>Paramoebidae</taxon>
        <taxon>Paramoeba</taxon>
    </lineage>
</organism>
<reference evidence="1" key="1">
    <citation type="submission" date="2021-01" db="EMBL/GenBank/DDBJ databases">
        <authorList>
            <person name="Corre E."/>
            <person name="Pelletier E."/>
            <person name="Niang G."/>
            <person name="Scheremetjew M."/>
            <person name="Finn R."/>
            <person name="Kale V."/>
            <person name="Holt S."/>
            <person name="Cochrane G."/>
            <person name="Meng A."/>
            <person name="Brown T."/>
            <person name="Cohen L."/>
        </authorList>
    </citation>
    <scope>NUCLEOTIDE SEQUENCE</scope>
    <source>
        <strain evidence="1">SoJaBio B1-5/56/2</strain>
    </source>
</reference>